<evidence type="ECO:0000313" key="3">
    <source>
        <dbReference type="Proteomes" id="UP000652231"/>
    </source>
</evidence>
<proteinExistence type="predicted"/>
<protein>
    <submittedName>
        <fullName evidence="2">Uncharacterized protein</fullName>
    </submittedName>
</protein>
<organism evidence="2 3">
    <name type="scientific">Planktosalinus lacus</name>
    <dbReference type="NCBI Taxonomy" id="1526573"/>
    <lineage>
        <taxon>Bacteria</taxon>
        <taxon>Pseudomonadati</taxon>
        <taxon>Bacteroidota</taxon>
        <taxon>Flavobacteriia</taxon>
        <taxon>Flavobacteriales</taxon>
        <taxon>Flavobacteriaceae</taxon>
        <taxon>Planktosalinus</taxon>
    </lineage>
</organism>
<keyword evidence="3" id="KW-1185">Reference proteome</keyword>
<dbReference type="PROSITE" id="PS51257">
    <property type="entry name" value="PROKAR_LIPOPROTEIN"/>
    <property type="match status" value="1"/>
</dbReference>
<feature type="compositionally biased region" description="Basic and acidic residues" evidence="1">
    <location>
        <begin position="44"/>
        <end position="61"/>
    </location>
</feature>
<dbReference type="Proteomes" id="UP000652231">
    <property type="component" value="Unassembled WGS sequence"/>
</dbReference>
<reference evidence="2" key="2">
    <citation type="submission" date="2020-09" db="EMBL/GenBank/DDBJ databases">
        <authorList>
            <person name="Sun Q."/>
            <person name="Zhou Y."/>
        </authorList>
    </citation>
    <scope>NUCLEOTIDE SEQUENCE</scope>
    <source>
        <strain evidence="2">CGMCC 1.12924</strain>
    </source>
</reference>
<feature type="region of interest" description="Disordered" evidence="1">
    <location>
        <begin position="22"/>
        <end position="73"/>
    </location>
</feature>
<name>A0A8J2V9T4_9FLAO</name>
<evidence type="ECO:0000256" key="1">
    <source>
        <dbReference type="SAM" id="MobiDB-lite"/>
    </source>
</evidence>
<dbReference type="EMBL" id="BMGK01000004">
    <property type="protein sequence ID" value="GGD89208.1"/>
    <property type="molecule type" value="Genomic_DNA"/>
</dbReference>
<gene>
    <name evidence="2" type="ORF">GCM10011312_11330</name>
</gene>
<sequence>MNQLTKILIILFIISLTISCTDKKKEDDQDGNIMNEDQTEIMEGEDHMHEDSQTDGHRMDDNTPMEMNEEQDH</sequence>
<accession>A0A8J2V9T4</accession>
<dbReference type="AlphaFoldDB" id="A0A8J2V9T4"/>
<reference evidence="2" key="1">
    <citation type="journal article" date="2014" name="Int. J. Syst. Evol. Microbiol.">
        <title>Complete genome sequence of Corynebacterium casei LMG S-19264T (=DSM 44701T), isolated from a smear-ripened cheese.</title>
        <authorList>
            <consortium name="US DOE Joint Genome Institute (JGI-PGF)"/>
            <person name="Walter F."/>
            <person name="Albersmeier A."/>
            <person name="Kalinowski J."/>
            <person name="Ruckert C."/>
        </authorList>
    </citation>
    <scope>NUCLEOTIDE SEQUENCE</scope>
    <source>
        <strain evidence="2">CGMCC 1.12924</strain>
    </source>
</reference>
<comment type="caution">
    <text evidence="2">The sequence shown here is derived from an EMBL/GenBank/DDBJ whole genome shotgun (WGS) entry which is preliminary data.</text>
</comment>
<evidence type="ECO:0000313" key="2">
    <source>
        <dbReference type="EMBL" id="GGD89208.1"/>
    </source>
</evidence>